<reference evidence="1" key="1">
    <citation type="journal article" date="2015" name="Nature">
        <title>Complex archaea that bridge the gap between prokaryotes and eukaryotes.</title>
        <authorList>
            <person name="Spang A."/>
            <person name="Saw J.H."/>
            <person name="Jorgensen S.L."/>
            <person name="Zaremba-Niedzwiedzka K."/>
            <person name="Martijn J."/>
            <person name="Lind A.E."/>
            <person name="van Eijk R."/>
            <person name="Schleper C."/>
            <person name="Guy L."/>
            <person name="Ettema T.J."/>
        </authorList>
    </citation>
    <scope>NUCLEOTIDE SEQUENCE</scope>
</reference>
<accession>A0A0F8WKT5</accession>
<sequence length="97" mass="11334">MVTEQEARDMKTAIESFMNKDLETIKNQTDANKAIALTWFNGLRIDIQTATTREQALVNYNAIELLLKTETEQFRLVILIEKKEEANEKYRELKRIG</sequence>
<dbReference type="EMBL" id="LAZR01064468">
    <property type="protein sequence ID" value="KKK57457.1"/>
    <property type="molecule type" value="Genomic_DNA"/>
</dbReference>
<evidence type="ECO:0000313" key="1">
    <source>
        <dbReference type="EMBL" id="KKK57457.1"/>
    </source>
</evidence>
<gene>
    <name evidence="1" type="ORF">LCGC14_3054270</name>
</gene>
<proteinExistence type="predicted"/>
<name>A0A0F8WKT5_9ZZZZ</name>
<comment type="caution">
    <text evidence="1">The sequence shown here is derived from an EMBL/GenBank/DDBJ whole genome shotgun (WGS) entry which is preliminary data.</text>
</comment>
<organism evidence="1">
    <name type="scientific">marine sediment metagenome</name>
    <dbReference type="NCBI Taxonomy" id="412755"/>
    <lineage>
        <taxon>unclassified sequences</taxon>
        <taxon>metagenomes</taxon>
        <taxon>ecological metagenomes</taxon>
    </lineage>
</organism>
<dbReference type="AlphaFoldDB" id="A0A0F8WKT5"/>
<protein>
    <submittedName>
        <fullName evidence="1">Uncharacterized protein</fullName>
    </submittedName>
</protein>